<gene>
    <name evidence="2" type="ORF">HC235_05820</name>
</gene>
<sequence length="99" mass="10738">MRKHAALTRYLTYAALILLVASLAVQLATSGAGMVLRLFRGETAAEITFIDLLGILLLELAPIVGLALLSLKSENIVKINVIIIIFFTLLNILGIISYK</sequence>
<accession>A0A7L4P931</accession>
<organism evidence="2 3">
    <name type="scientific">Pyrobaculum arsenaticum</name>
    <dbReference type="NCBI Taxonomy" id="121277"/>
    <lineage>
        <taxon>Archaea</taxon>
        <taxon>Thermoproteota</taxon>
        <taxon>Thermoprotei</taxon>
        <taxon>Thermoproteales</taxon>
        <taxon>Thermoproteaceae</taxon>
        <taxon>Pyrobaculum</taxon>
    </lineage>
</organism>
<comment type="caution">
    <text evidence="2">The sequence shown here is derived from an EMBL/GenBank/DDBJ whole genome shotgun (WGS) entry which is preliminary data.</text>
</comment>
<reference evidence="2 3" key="1">
    <citation type="journal article" date="2020" name="Nat. Commun.">
        <title>The structures of two archaeal type IV pili illuminate evolutionary relationships.</title>
        <authorList>
            <person name="Wang F."/>
            <person name="Baquero D.P."/>
            <person name="Su Z."/>
            <person name="Beltran L.C."/>
            <person name="Prangishvili D."/>
            <person name="Krupovic M."/>
            <person name="Egelman E.H."/>
        </authorList>
    </citation>
    <scope>NUCLEOTIDE SEQUENCE [LARGE SCALE GENOMIC DNA]</scope>
    <source>
        <strain evidence="2 3">2GA</strain>
    </source>
</reference>
<evidence type="ECO:0000313" key="2">
    <source>
        <dbReference type="EMBL" id="NYR15469.1"/>
    </source>
</evidence>
<keyword evidence="1" id="KW-0812">Transmembrane</keyword>
<keyword evidence="1" id="KW-1133">Transmembrane helix</keyword>
<evidence type="ECO:0000256" key="1">
    <source>
        <dbReference type="SAM" id="Phobius"/>
    </source>
</evidence>
<dbReference type="RefSeq" id="WP_011900719.1">
    <property type="nucleotide sequence ID" value="NZ_JAAVJF010000002.1"/>
</dbReference>
<feature type="transmembrane region" description="Helical" evidence="1">
    <location>
        <begin position="12"/>
        <end position="35"/>
    </location>
</feature>
<keyword evidence="3" id="KW-1185">Reference proteome</keyword>
<keyword evidence="1" id="KW-0472">Membrane</keyword>
<dbReference type="AlphaFoldDB" id="A0A7L4P931"/>
<dbReference type="EMBL" id="JAAVJF010000002">
    <property type="protein sequence ID" value="NYR15469.1"/>
    <property type="molecule type" value="Genomic_DNA"/>
</dbReference>
<dbReference type="Proteomes" id="UP000554766">
    <property type="component" value="Unassembled WGS sequence"/>
</dbReference>
<name>A0A7L4P931_9CREN</name>
<dbReference type="GeneID" id="5055172"/>
<evidence type="ECO:0000313" key="3">
    <source>
        <dbReference type="Proteomes" id="UP000554766"/>
    </source>
</evidence>
<feature type="transmembrane region" description="Helical" evidence="1">
    <location>
        <begin position="81"/>
        <end position="98"/>
    </location>
</feature>
<feature type="transmembrane region" description="Helical" evidence="1">
    <location>
        <begin position="47"/>
        <end position="69"/>
    </location>
</feature>
<proteinExistence type="predicted"/>
<protein>
    <submittedName>
        <fullName evidence="2">Uncharacterized protein</fullName>
    </submittedName>
</protein>